<keyword evidence="6" id="KW-1185">Reference proteome</keyword>
<dbReference type="InterPro" id="IPR054470">
    <property type="entry name" value="FIMAH_dom"/>
</dbReference>
<evidence type="ECO:0000256" key="1">
    <source>
        <dbReference type="ARBA" id="ARBA00022612"/>
    </source>
</evidence>
<dbReference type="Proteomes" id="UP001224418">
    <property type="component" value="Unassembled WGS sequence"/>
</dbReference>
<dbReference type="NCBIfam" id="TIGR01760">
    <property type="entry name" value="tape_meas_TP901"/>
    <property type="match status" value="1"/>
</dbReference>
<evidence type="ECO:0000259" key="4">
    <source>
        <dbReference type="Pfam" id="PF22888"/>
    </source>
</evidence>
<evidence type="ECO:0000256" key="2">
    <source>
        <dbReference type="SAM" id="Coils"/>
    </source>
</evidence>
<accession>A0ABU0JRJ4</accession>
<dbReference type="EMBL" id="JAUSWN010000011">
    <property type="protein sequence ID" value="MDQ0479716.1"/>
    <property type="molecule type" value="Genomic_DNA"/>
</dbReference>
<evidence type="ECO:0000259" key="3">
    <source>
        <dbReference type="Pfam" id="PF10145"/>
    </source>
</evidence>
<dbReference type="Pfam" id="PF10145">
    <property type="entry name" value="PhageMin_Tail"/>
    <property type="match status" value="1"/>
</dbReference>
<keyword evidence="1" id="KW-1188">Viral release from host cell</keyword>
<dbReference type="Pfam" id="PF22888">
    <property type="entry name" value="FIMAH"/>
    <property type="match status" value="1"/>
</dbReference>
<feature type="coiled-coil region" evidence="2">
    <location>
        <begin position="566"/>
        <end position="637"/>
    </location>
</feature>
<feature type="domain" description="FIMAH" evidence="4">
    <location>
        <begin position="420"/>
        <end position="487"/>
    </location>
</feature>
<keyword evidence="2" id="KW-0175">Coiled coil</keyword>
<comment type="caution">
    <text evidence="5">The sequence shown here is derived from an EMBL/GenBank/DDBJ whole genome shotgun (WGS) entry which is preliminary data.</text>
</comment>
<reference evidence="5 6" key="1">
    <citation type="submission" date="2023-07" db="EMBL/GenBank/DDBJ databases">
        <title>Genomic Encyclopedia of Type Strains, Phase IV (KMG-IV): sequencing the most valuable type-strain genomes for metagenomic binning, comparative biology and taxonomic classification.</title>
        <authorList>
            <person name="Goeker M."/>
        </authorList>
    </citation>
    <scope>NUCLEOTIDE SEQUENCE [LARGE SCALE GENOMIC DNA]</scope>
    <source>
        <strain evidence="5 6">DSM 1400</strain>
    </source>
</reference>
<dbReference type="InterPro" id="IPR010090">
    <property type="entry name" value="Phage_tape_meas"/>
</dbReference>
<sequence length="798" mass="86607">MGWKTQDMLDGLPPILNLAIASGEQLGTTSDIVTDALTAFGLKAKDAGVFSDVLASASSNANTNVGMMGATFQYAAPVAGALGYSVQDTAIAIGLMANAGIKADKAGTAIRTGLTNLVKPTDSMAIAMDKYGITVKNTNGKMKPFRQLIGELRGKLGKLDKATQANVVSTIFGKEAMSGWLSIINASPQDVDKLTKAIDTSKGATDKMAKTMSNNAKGSITEMKSALEGAGIKIFEVVAPSITNLAKQVSNMADKFSKLSPKTQETIVKMAALGIATGPLIGGIGKTIKGVGNLAGGLSKLTGFLGKTKTATTAVNGATTIATKGISAMGLVTKAGALLLNPWTIGIAAVGVSAYALHKHLSKETVPSVDLFNNKVKTTQTTFDRYGNKIQVATTRTINFANSTKKAVGGFISLNNGAKKQLTNLYVNSTTITDKTAKELTSKYKQMGEQIKAGEDKKYQERLESFKKFLDNNKNMSDKDKKQALESMEKAHLNQQKQTYKYTKQIQDILNKASKEKRALTLDEQKKINEIQEKMKVEGIKKLSKTEEESKVILSRIKSYGSRITAEQASEVIKNAEKQRKESVKNAEQQHSKTVAQIRKMCDEDKSITKDQAEKMIKEADRQKQESIDKANQLKDGVVGKMREQNSEILKDINTSNGEIKTNWDKLKSWFTNNPIVRWIKSKVEEPATTRNVGHNWTGNKFWEGGLTYLHDAPGRNSNYELYDLPRGTRMFNHDASVDLVKQTAENVATKVANSILKGFNGGTNGINVTQNIYAPTPSPSEIARQTKNNLRELSLSF</sequence>
<organism evidence="5 6">
    <name type="scientific">Hathewaya limosa</name>
    <name type="common">Clostridium limosum</name>
    <dbReference type="NCBI Taxonomy" id="1536"/>
    <lineage>
        <taxon>Bacteria</taxon>
        <taxon>Bacillati</taxon>
        <taxon>Bacillota</taxon>
        <taxon>Clostridia</taxon>
        <taxon>Eubacteriales</taxon>
        <taxon>Clostridiaceae</taxon>
        <taxon>Hathewaya</taxon>
    </lineage>
</organism>
<gene>
    <name evidence="5" type="ORF">QOZ93_001458</name>
</gene>
<name>A0ABU0JRJ4_HATLI</name>
<evidence type="ECO:0000313" key="5">
    <source>
        <dbReference type="EMBL" id="MDQ0479716.1"/>
    </source>
</evidence>
<feature type="domain" description="Phage tail tape measure protein" evidence="3">
    <location>
        <begin position="1"/>
        <end position="173"/>
    </location>
</feature>
<proteinExistence type="predicted"/>
<evidence type="ECO:0000313" key="6">
    <source>
        <dbReference type="Proteomes" id="UP001224418"/>
    </source>
</evidence>
<dbReference type="PANTHER" id="PTHR37813">
    <property type="entry name" value="FELS-2 PROPHAGE PROTEIN"/>
    <property type="match status" value="1"/>
</dbReference>
<dbReference type="RefSeq" id="WP_307355691.1">
    <property type="nucleotide sequence ID" value="NZ_BAAACJ010000036.1"/>
</dbReference>
<dbReference type="PANTHER" id="PTHR37813:SF1">
    <property type="entry name" value="FELS-2 PROPHAGE PROTEIN"/>
    <property type="match status" value="1"/>
</dbReference>
<protein>
    <submittedName>
        <fullName evidence="5">TP901 family phage tail tape measure protein</fullName>
    </submittedName>
</protein>